<dbReference type="EMBL" id="BARW01008005">
    <property type="protein sequence ID" value="GAI79137.1"/>
    <property type="molecule type" value="Genomic_DNA"/>
</dbReference>
<accession>X1REH8</accession>
<evidence type="ECO:0000313" key="1">
    <source>
        <dbReference type="EMBL" id="GAI79137.1"/>
    </source>
</evidence>
<gene>
    <name evidence="1" type="ORF">S12H4_16537</name>
</gene>
<name>X1REH8_9ZZZZ</name>
<organism evidence="1">
    <name type="scientific">marine sediment metagenome</name>
    <dbReference type="NCBI Taxonomy" id="412755"/>
    <lineage>
        <taxon>unclassified sequences</taxon>
        <taxon>metagenomes</taxon>
        <taxon>ecological metagenomes</taxon>
    </lineage>
</organism>
<dbReference type="AlphaFoldDB" id="X1REH8"/>
<proteinExistence type="predicted"/>
<comment type="caution">
    <text evidence="1">The sequence shown here is derived from an EMBL/GenBank/DDBJ whole genome shotgun (WGS) entry which is preliminary data.</text>
</comment>
<protein>
    <submittedName>
        <fullName evidence="1">Uncharacterized protein</fullName>
    </submittedName>
</protein>
<sequence length="158" mass="17055">MKTKHLLILLLVIPLLLIAGYAYTERWDSGWPGPISDTAYDESTWNGVTDIGASKNALRDKIESIGTATISDTAYDGTSWNGVTTIGASKNAIRDQFEIVCLESVFGTSIGTGMLLDTGALKVSAILQKYHAIDPSANMQIFLANATFALMRADLDHD</sequence>
<reference evidence="1" key="1">
    <citation type="journal article" date="2014" name="Front. Microbiol.">
        <title>High frequency of phylogenetically diverse reductive dehalogenase-homologous genes in deep subseafloor sedimentary metagenomes.</title>
        <authorList>
            <person name="Kawai M."/>
            <person name="Futagami T."/>
            <person name="Toyoda A."/>
            <person name="Takaki Y."/>
            <person name="Nishi S."/>
            <person name="Hori S."/>
            <person name="Arai W."/>
            <person name="Tsubouchi T."/>
            <person name="Morono Y."/>
            <person name="Uchiyama I."/>
            <person name="Ito T."/>
            <person name="Fujiyama A."/>
            <person name="Inagaki F."/>
            <person name="Takami H."/>
        </authorList>
    </citation>
    <scope>NUCLEOTIDE SEQUENCE</scope>
    <source>
        <strain evidence="1">Expedition CK06-06</strain>
    </source>
</reference>